<organism evidence="2 3">
    <name type="scientific">Ignisphaera aggregans (strain DSM 17230 / JCM 13409 / AQ1.S1)</name>
    <dbReference type="NCBI Taxonomy" id="583356"/>
    <lineage>
        <taxon>Archaea</taxon>
        <taxon>Thermoproteota</taxon>
        <taxon>Thermoprotei</taxon>
        <taxon>Desulfurococcales</taxon>
        <taxon>Desulfurococcaceae</taxon>
        <taxon>Ignisphaera</taxon>
    </lineage>
</organism>
<dbReference type="STRING" id="583356.Igag_0597"/>
<name>E0SSF9_IGNAA</name>
<keyword evidence="3" id="KW-1185">Reference proteome</keyword>
<dbReference type="EMBL" id="CP002098">
    <property type="protein sequence ID" value="ADM27431.1"/>
    <property type="molecule type" value="Genomic_DNA"/>
</dbReference>
<dbReference type="HOGENOM" id="CLU_1492962_0_0_2"/>
<accession>E0SSF9</accession>
<dbReference type="BioCyc" id="IAGG583356:GHAH-597-MONOMER"/>
<feature type="transmembrane region" description="Helical" evidence="1">
    <location>
        <begin position="95"/>
        <end position="116"/>
    </location>
</feature>
<dbReference type="KEGG" id="iag:Igag_0597"/>
<sequence>MTLEILVMSIAEIVGAIAFLYIAYLFIKVYRGLRDESSFLFSVSYLFLGIAQICAFLSIIVSSHRLATTFYVATSSFAIAGFISMLGSTGYRSRLYIVPLAILLMSPDIVAGILSIAVSLRSIHITRIMMLLLSISFFFRGISIVVAPSISPIILLFAEVLRATIAIALSIYHVSRVVRI</sequence>
<feature type="transmembrane region" description="Helical" evidence="1">
    <location>
        <begin position="5"/>
        <end position="27"/>
    </location>
</feature>
<protein>
    <submittedName>
        <fullName evidence="2">Uncharacterized protein</fullName>
    </submittedName>
</protein>
<reference evidence="2 3" key="1">
    <citation type="journal article" date="2010" name="Stand. Genomic Sci.">
        <title>Complete genome sequence of Ignisphaera aggregans type strain (AQ1.S1).</title>
        <authorList>
            <person name="Goker M."/>
            <person name="Held B."/>
            <person name="Lapidus A."/>
            <person name="Nolan M."/>
            <person name="Spring S."/>
            <person name="Yasawong M."/>
            <person name="Lucas S."/>
            <person name="Glavina Del Rio T."/>
            <person name="Tice H."/>
            <person name="Cheng J.F."/>
            <person name="Goodwin L."/>
            <person name="Tapia R."/>
            <person name="Pitluck S."/>
            <person name="Liolios K."/>
            <person name="Ivanova N."/>
            <person name="Mavromatis K."/>
            <person name="Mikhailova N."/>
            <person name="Pati A."/>
            <person name="Chen A."/>
            <person name="Palaniappan K."/>
            <person name="Brambilla E."/>
            <person name="Land M."/>
            <person name="Hauser L."/>
            <person name="Chang Y.J."/>
            <person name="Jeffries C.D."/>
            <person name="Brettin T."/>
            <person name="Detter J.C."/>
            <person name="Han C."/>
            <person name="Rohde M."/>
            <person name="Sikorski J."/>
            <person name="Woyke T."/>
            <person name="Bristow J."/>
            <person name="Eisen J.A."/>
            <person name="Markowitz V."/>
            <person name="Hugenholtz P."/>
            <person name="Kyrpides N.C."/>
            <person name="Klenk H.P."/>
        </authorList>
    </citation>
    <scope>NUCLEOTIDE SEQUENCE [LARGE SCALE GENOMIC DNA]</scope>
    <source>
        <strain evidence="3">DSM 17230 / JCM 13409 / AQ1.S1</strain>
    </source>
</reference>
<keyword evidence="1" id="KW-1133">Transmembrane helix</keyword>
<proteinExistence type="predicted"/>
<evidence type="ECO:0000313" key="2">
    <source>
        <dbReference type="EMBL" id="ADM27431.1"/>
    </source>
</evidence>
<dbReference type="AlphaFoldDB" id="E0SSF9"/>
<dbReference type="Proteomes" id="UP000001304">
    <property type="component" value="Chromosome"/>
</dbReference>
<keyword evidence="1" id="KW-0472">Membrane</keyword>
<gene>
    <name evidence="2" type="ordered locus">Igag_0597</name>
</gene>
<evidence type="ECO:0000313" key="3">
    <source>
        <dbReference type="Proteomes" id="UP000001304"/>
    </source>
</evidence>
<feature type="transmembrane region" description="Helical" evidence="1">
    <location>
        <begin position="68"/>
        <end position="89"/>
    </location>
</feature>
<keyword evidence="1" id="KW-0812">Transmembrane</keyword>
<feature type="transmembrane region" description="Helical" evidence="1">
    <location>
        <begin position="39"/>
        <end position="61"/>
    </location>
</feature>
<evidence type="ECO:0000256" key="1">
    <source>
        <dbReference type="SAM" id="Phobius"/>
    </source>
</evidence>